<dbReference type="Proteomes" id="UP001177023">
    <property type="component" value="Unassembled WGS sequence"/>
</dbReference>
<evidence type="ECO:0000313" key="8">
    <source>
        <dbReference type="Proteomes" id="UP001177023"/>
    </source>
</evidence>
<gene>
    <name evidence="7" type="ORF">MSPICULIGERA_LOCUS23550</name>
</gene>
<sequence>MTALWSTKVVPADQIASVDVRLRRGVARCSVEERIDELNALIHIESDDKQIRNMEPFWFMQRIADGTRTTRYPCEPAEEGKPTSIHSLIEYVTITALQAQDMEILILDGIPDKSLFRFYVPTQDTSFSQSISVDNNEDSTTMGSQHWSLPALTFEGLWHSLIFDGPIKTELFSYVLSLIRLASAGVDTKYVNVNRLIMLLGPPGTGKTSLCQALAHQMSISLQKKFPRSVLIEINTHSLFSKWFSESGKLVMKMFDQIDEAAEDTKNFVFVLIDEIESLGINRSDSASRGDPADSIRAVNALLTQIDRIRRRPNVFIMCTSNLKECLDPALVDRADLIKLVPTTGRAGVMKILTEAVSELKRVKLLEFPEDASGECALLEVLVEKLVGSSGRFLRKLPALIYANSRKEKLTFTEFLDGLAQVILEREADAKK</sequence>
<evidence type="ECO:0000256" key="3">
    <source>
        <dbReference type="ARBA" id="ARBA00022840"/>
    </source>
</evidence>
<name>A0AA36GHK2_9BILA</name>
<keyword evidence="8" id="KW-1185">Reference proteome</keyword>
<feature type="non-terminal residue" evidence="7">
    <location>
        <position position="432"/>
    </location>
</feature>
<organism evidence="7 8">
    <name type="scientific">Mesorhabditis spiculigera</name>
    <dbReference type="NCBI Taxonomy" id="96644"/>
    <lineage>
        <taxon>Eukaryota</taxon>
        <taxon>Metazoa</taxon>
        <taxon>Ecdysozoa</taxon>
        <taxon>Nematoda</taxon>
        <taxon>Chromadorea</taxon>
        <taxon>Rhabditida</taxon>
        <taxon>Rhabditina</taxon>
        <taxon>Rhabditomorpha</taxon>
        <taxon>Rhabditoidea</taxon>
        <taxon>Rhabditidae</taxon>
        <taxon>Mesorhabditinae</taxon>
        <taxon>Mesorhabditis</taxon>
    </lineage>
</organism>
<dbReference type="SUPFAM" id="SSF52540">
    <property type="entry name" value="P-loop containing nucleoside triphosphate hydrolases"/>
    <property type="match status" value="1"/>
</dbReference>
<accession>A0AA36GHK2</accession>
<evidence type="ECO:0000256" key="4">
    <source>
        <dbReference type="ARBA" id="ARBA00023254"/>
    </source>
</evidence>
<dbReference type="GO" id="GO:0005524">
    <property type="term" value="F:ATP binding"/>
    <property type="evidence" value="ECO:0007669"/>
    <property type="project" value="UniProtKB-KW"/>
</dbReference>
<dbReference type="Pfam" id="PF00004">
    <property type="entry name" value="AAA"/>
    <property type="match status" value="1"/>
</dbReference>
<reference evidence="7" key="1">
    <citation type="submission" date="2023-06" db="EMBL/GenBank/DDBJ databases">
        <authorList>
            <person name="Delattre M."/>
        </authorList>
    </citation>
    <scope>NUCLEOTIDE SEQUENCE</scope>
    <source>
        <strain evidence="7">AF72</strain>
    </source>
</reference>
<keyword evidence="4" id="KW-0469">Meiosis</keyword>
<dbReference type="AlphaFoldDB" id="A0AA36GHK2"/>
<protein>
    <recommendedName>
        <fullName evidence="6">AAA+ ATPase domain-containing protein</fullName>
    </recommendedName>
</protein>
<dbReference type="EMBL" id="CATQJA010002706">
    <property type="protein sequence ID" value="CAJ0585532.1"/>
    <property type="molecule type" value="Genomic_DNA"/>
</dbReference>
<dbReference type="InterPro" id="IPR003593">
    <property type="entry name" value="AAA+_ATPase"/>
</dbReference>
<dbReference type="InterPro" id="IPR003959">
    <property type="entry name" value="ATPase_AAA_core"/>
</dbReference>
<proteinExistence type="inferred from homology"/>
<dbReference type="GO" id="GO:0005634">
    <property type="term" value="C:nucleus"/>
    <property type="evidence" value="ECO:0007669"/>
    <property type="project" value="TreeGrafter"/>
</dbReference>
<dbReference type="GO" id="GO:0007131">
    <property type="term" value="P:reciprocal meiotic recombination"/>
    <property type="evidence" value="ECO:0007669"/>
    <property type="project" value="TreeGrafter"/>
</dbReference>
<dbReference type="InterPro" id="IPR044539">
    <property type="entry name" value="Pch2-like"/>
</dbReference>
<dbReference type="GO" id="GO:0005694">
    <property type="term" value="C:chromosome"/>
    <property type="evidence" value="ECO:0007669"/>
    <property type="project" value="TreeGrafter"/>
</dbReference>
<dbReference type="SMART" id="SM00382">
    <property type="entry name" value="AAA"/>
    <property type="match status" value="1"/>
</dbReference>
<feature type="domain" description="AAA+ ATPase" evidence="6">
    <location>
        <begin position="193"/>
        <end position="345"/>
    </location>
</feature>
<evidence type="ECO:0000256" key="2">
    <source>
        <dbReference type="ARBA" id="ARBA00022741"/>
    </source>
</evidence>
<evidence type="ECO:0000256" key="5">
    <source>
        <dbReference type="RuleBase" id="RU003651"/>
    </source>
</evidence>
<dbReference type="FunFam" id="3.40.50.300:FF:001494">
    <property type="entry name" value="Pachytene checkpoint component Pch2"/>
    <property type="match status" value="1"/>
</dbReference>
<keyword evidence="3 5" id="KW-0067">ATP-binding</keyword>
<dbReference type="GO" id="GO:0016887">
    <property type="term" value="F:ATP hydrolysis activity"/>
    <property type="evidence" value="ECO:0007669"/>
    <property type="project" value="InterPro"/>
</dbReference>
<dbReference type="InterPro" id="IPR003960">
    <property type="entry name" value="ATPase_AAA_CS"/>
</dbReference>
<dbReference type="PROSITE" id="PS00674">
    <property type="entry name" value="AAA"/>
    <property type="match status" value="1"/>
</dbReference>
<dbReference type="PANTHER" id="PTHR45991:SF1">
    <property type="entry name" value="PACHYTENE CHECKPOINT PROTEIN 2 HOMOLOG"/>
    <property type="match status" value="1"/>
</dbReference>
<dbReference type="Gene3D" id="3.40.50.300">
    <property type="entry name" value="P-loop containing nucleotide triphosphate hydrolases"/>
    <property type="match status" value="1"/>
</dbReference>
<keyword evidence="2 5" id="KW-0547">Nucleotide-binding</keyword>
<evidence type="ECO:0000313" key="7">
    <source>
        <dbReference type="EMBL" id="CAJ0585532.1"/>
    </source>
</evidence>
<dbReference type="InterPro" id="IPR027417">
    <property type="entry name" value="P-loop_NTPase"/>
</dbReference>
<dbReference type="GO" id="GO:0051598">
    <property type="term" value="P:meiotic recombination checkpoint signaling"/>
    <property type="evidence" value="ECO:0007669"/>
    <property type="project" value="TreeGrafter"/>
</dbReference>
<dbReference type="PANTHER" id="PTHR45991">
    <property type="entry name" value="PACHYTENE CHECKPOINT PROTEIN 2"/>
    <property type="match status" value="1"/>
</dbReference>
<comment type="similarity">
    <text evidence="1">Belongs to the AAA ATPase family. PCH2 subfamily.</text>
</comment>
<comment type="caution">
    <text evidence="7">The sequence shown here is derived from an EMBL/GenBank/DDBJ whole genome shotgun (WGS) entry which is preliminary data.</text>
</comment>
<evidence type="ECO:0000259" key="6">
    <source>
        <dbReference type="SMART" id="SM00382"/>
    </source>
</evidence>
<evidence type="ECO:0000256" key="1">
    <source>
        <dbReference type="ARBA" id="ARBA00007271"/>
    </source>
</evidence>